<name>A0A6A6S4T4_9PLEO</name>
<dbReference type="OrthoDB" id="4670414at2759"/>
<organism evidence="1 2">
    <name type="scientific">Massarina eburnea CBS 473.64</name>
    <dbReference type="NCBI Taxonomy" id="1395130"/>
    <lineage>
        <taxon>Eukaryota</taxon>
        <taxon>Fungi</taxon>
        <taxon>Dikarya</taxon>
        <taxon>Ascomycota</taxon>
        <taxon>Pezizomycotina</taxon>
        <taxon>Dothideomycetes</taxon>
        <taxon>Pleosporomycetidae</taxon>
        <taxon>Pleosporales</taxon>
        <taxon>Massarineae</taxon>
        <taxon>Massarinaceae</taxon>
        <taxon>Massarina</taxon>
    </lineage>
</organism>
<dbReference type="AlphaFoldDB" id="A0A6A6S4T4"/>
<proteinExistence type="predicted"/>
<evidence type="ECO:0000313" key="2">
    <source>
        <dbReference type="Proteomes" id="UP000799753"/>
    </source>
</evidence>
<sequence>MQLTGKQKKNQKRTFLPYERSILPEDLRLGNLYINPLDPTDGLDTTRFEYREDLGQEAYELHVRQWTRKEENDVPFSVRFERAQAASANISFSEWATVGTKRDKATHACLQGASGRRVKIKKQEAFLQDVFKQPYLDQWVRRHASVTHRIKHGHPNGKWDAPELWLVTGVQYVTGGSFTIEDDSSNEVSGQVGVDLSALAGGPPGAFKMKASGSRERSNGAQNDFGHEDERVWAAQFMPVKIIFGKIVDPELSDQTKIYPKTIHQFRLLDVPDLALQGLRAGNELEEEASSPPLELIGNIISETREDEEGESGGDEEGLIIDDRSYVNAIRHANWELYEEGLRYLREREQRKSRRRG</sequence>
<dbReference type="Proteomes" id="UP000799753">
    <property type="component" value="Unassembled WGS sequence"/>
</dbReference>
<accession>A0A6A6S4T4</accession>
<reference evidence="1" key="1">
    <citation type="journal article" date="2020" name="Stud. Mycol.">
        <title>101 Dothideomycetes genomes: a test case for predicting lifestyles and emergence of pathogens.</title>
        <authorList>
            <person name="Haridas S."/>
            <person name="Albert R."/>
            <person name="Binder M."/>
            <person name="Bloem J."/>
            <person name="Labutti K."/>
            <person name="Salamov A."/>
            <person name="Andreopoulos B."/>
            <person name="Baker S."/>
            <person name="Barry K."/>
            <person name="Bills G."/>
            <person name="Bluhm B."/>
            <person name="Cannon C."/>
            <person name="Castanera R."/>
            <person name="Culley D."/>
            <person name="Daum C."/>
            <person name="Ezra D."/>
            <person name="Gonzalez J."/>
            <person name="Henrissat B."/>
            <person name="Kuo A."/>
            <person name="Liang C."/>
            <person name="Lipzen A."/>
            <person name="Lutzoni F."/>
            <person name="Magnuson J."/>
            <person name="Mondo S."/>
            <person name="Nolan M."/>
            <person name="Ohm R."/>
            <person name="Pangilinan J."/>
            <person name="Park H.-J."/>
            <person name="Ramirez L."/>
            <person name="Alfaro M."/>
            <person name="Sun H."/>
            <person name="Tritt A."/>
            <person name="Yoshinaga Y."/>
            <person name="Zwiers L.-H."/>
            <person name="Turgeon B."/>
            <person name="Goodwin S."/>
            <person name="Spatafora J."/>
            <person name="Crous P."/>
            <person name="Grigoriev I."/>
        </authorList>
    </citation>
    <scope>NUCLEOTIDE SEQUENCE</scope>
    <source>
        <strain evidence="1">CBS 473.64</strain>
    </source>
</reference>
<dbReference type="EMBL" id="MU006781">
    <property type="protein sequence ID" value="KAF2642729.1"/>
    <property type="molecule type" value="Genomic_DNA"/>
</dbReference>
<keyword evidence="2" id="KW-1185">Reference proteome</keyword>
<gene>
    <name evidence="1" type="ORF">P280DRAFT_506088</name>
</gene>
<protein>
    <submittedName>
        <fullName evidence="1">Uncharacterized protein</fullName>
    </submittedName>
</protein>
<evidence type="ECO:0000313" key="1">
    <source>
        <dbReference type="EMBL" id="KAF2642729.1"/>
    </source>
</evidence>